<dbReference type="RefSeq" id="WP_295690282.1">
    <property type="nucleotide sequence ID" value="NZ_BAABGL010000035.1"/>
</dbReference>
<evidence type="ECO:0000313" key="3">
    <source>
        <dbReference type="Proteomes" id="UP001500642"/>
    </source>
</evidence>
<reference evidence="3" key="1">
    <citation type="journal article" date="2019" name="Int. J. Syst. Evol. Microbiol.">
        <title>The Global Catalogue of Microorganisms (GCM) 10K type strain sequencing project: providing services to taxonomists for standard genome sequencing and annotation.</title>
        <authorList>
            <consortium name="The Broad Institute Genomics Platform"/>
            <consortium name="The Broad Institute Genome Sequencing Center for Infectious Disease"/>
            <person name="Wu L."/>
            <person name="Ma J."/>
        </authorList>
    </citation>
    <scope>NUCLEOTIDE SEQUENCE [LARGE SCALE GENOMIC DNA]</scope>
    <source>
        <strain evidence="3">JCM 17808</strain>
    </source>
</reference>
<accession>A0ABP8JS93</accession>
<keyword evidence="3" id="KW-1185">Reference proteome</keyword>
<keyword evidence="1" id="KW-0812">Transmembrane</keyword>
<gene>
    <name evidence="2" type="ORF">GCM10023167_25500</name>
</gene>
<proteinExistence type="predicted"/>
<comment type="caution">
    <text evidence="2">The sequence shown here is derived from an EMBL/GenBank/DDBJ whole genome shotgun (WGS) entry which is preliminary data.</text>
</comment>
<feature type="transmembrane region" description="Helical" evidence="1">
    <location>
        <begin position="28"/>
        <end position="48"/>
    </location>
</feature>
<evidence type="ECO:0000256" key="1">
    <source>
        <dbReference type="SAM" id="Phobius"/>
    </source>
</evidence>
<keyword evidence="1" id="KW-1133">Transmembrane helix</keyword>
<dbReference type="InterPro" id="IPR025443">
    <property type="entry name" value="DUF4307"/>
</dbReference>
<dbReference type="EMBL" id="BAABGL010000035">
    <property type="protein sequence ID" value="GAA4395286.1"/>
    <property type="molecule type" value="Genomic_DNA"/>
</dbReference>
<organism evidence="2 3">
    <name type="scientific">Brevibacterium pityocampae</name>
    <dbReference type="NCBI Taxonomy" id="506594"/>
    <lineage>
        <taxon>Bacteria</taxon>
        <taxon>Bacillati</taxon>
        <taxon>Actinomycetota</taxon>
        <taxon>Actinomycetes</taxon>
        <taxon>Micrococcales</taxon>
        <taxon>Brevibacteriaceae</taxon>
        <taxon>Brevibacterium</taxon>
    </lineage>
</organism>
<keyword evidence="1" id="KW-0472">Membrane</keyword>
<dbReference type="Pfam" id="PF14155">
    <property type="entry name" value="DUF4307"/>
    <property type="match status" value="1"/>
</dbReference>
<protein>
    <recommendedName>
        <fullName evidence="4">DUF4307 domain-containing protein</fullName>
    </recommendedName>
</protein>
<dbReference type="Proteomes" id="UP001500642">
    <property type="component" value="Unassembled WGS sequence"/>
</dbReference>
<name>A0ABP8JS93_9MICO</name>
<evidence type="ECO:0000313" key="2">
    <source>
        <dbReference type="EMBL" id="GAA4395286.1"/>
    </source>
</evidence>
<evidence type="ECO:0008006" key="4">
    <source>
        <dbReference type="Google" id="ProtNLM"/>
    </source>
</evidence>
<sequence length="141" mass="15047">MTTAHAAIAERYGSARPPAGRPPRRRGFAIAAAAGIAVMIALAAWYSFAPRTTPTDPTTIGYEVVDSTRTIAHVSVVPDAERTIECIVQATNEQEAIVGFREVTVDPDPAADESRPAQLRLDIATTQLAASGHVDSCWFLD</sequence>